<evidence type="ECO:0000256" key="8">
    <source>
        <dbReference type="ARBA" id="ARBA00023136"/>
    </source>
</evidence>
<comment type="subcellular location">
    <subcellularLocation>
        <location evidence="1">Cell membrane</location>
        <topology evidence="1">Multi-pass membrane protein</topology>
    </subcellularLocation>
</comment>
<protein>
    <submittedName>
        <fullName evidence="12">DUF1854 domain-containing protein</fullName>
    </submittedName>
</protein>
<feature type="domain" description="ABC transporter" evidence="10">
    <location>
        <begin position="437"/>
        <end position="671"/>
    </location>
</feature>
<evidence type="ECO:0000256" key="4">
    <source>
        <dbReference type="ARBA" id="ARBA00022692"/>
    </source>
</evidence>
<dbReference type="Pfam" id="PF00005">
    <property type="entry name" value="ABC_tran"/>
    <property type="match status" value="1"/>
</dbReference>
<evidence type="ECO:0000256" key="5">
    <source>
        <dbReference type="ARBA" id="ARBA00022741"/>
    </source>
</evidence>
<dbReference type="InterPro" id="IPR017871">
    <property type="entry name" value="ABC_transporter-like_CS"/>
</dbReference>
<proteinExistence type="predicted"/>
<dbReference type="Gene3D" id="1.20.1560.10">
    <property type="entry name" value="ABC transporter type 1, transmembrane domain"/>
    <property type="match status" value="1"/>
</dbReference>
<dbReference type="InterPro" id="IPR003593">
    <property type="entry name" value="AAA+_ATPase"/>
</dbReference>
<keyword evidence="8 9" id="KW-0472">Membrane</keyword>
<dbReference type="EMBL" id="JASNVW010000003">
    <property type="protein sequence ID" value="MDK6028980.1"/>
    <property type="molecule type" value="Genomic_DNA"/>
</dbReference>
<dbReference type="GO" id="GO:0055085">
    <property type="term" value="P:transmembrane transport"/>
    <property type="evidence" value="ECO:0007669"/>
    <property type="project" value="UniProtKB-ARBA"/>
</dbReference>
<accession>A0ABD4Z7Y0</accession>
<feature type="transmembrane region" description="Helical" evidence="9">
    <location>
        <begin position="156"/>
        <end position="179"/>
    </location>
</feature>
<evidence type="ECO:0000259" key="11">
    <source>
        <dbReference type="PROSITE" id="PS50929"/>
    </source>
</evidence>
<dbReference type="FunFam" id="3.40.50.300:FF:000221">
    <property type="entry name" value="Multidrug ABC transporter ATP-binding protein"/>
    <property type="match status" value="1"/>
</dbReference>
<evidence type="ECO:0000256" key="3">
    <source>
        <dbReference type="ARBA" id="ARBA00022475"/>
    </source>
</evidence>
<keyword evidence="6" id="KW-0067">ATP-binding</keyword>
<dbReference type="PROSITE" id="PS50893">
    <property type="entry name" value="ABC_TRANSPORTER_2"/>
    <property type="match status" value="1"/>
</dbReference>
<keyword evidence="4 9" id="KW-0812">Transmembrane</keyword>
<feature type="transmembrane region" description="Helical" evidence="9">
    <location>
        <begin position="262"/>
        <end position="280"/>
    </location>
</feature>
<dbReference type="PROSITE" id="PS50929">
    <property type="entry name" value="ABC_TM1F"/>
    <property type="match status" value="1"/>
</dbReference>
<dbReference type="PANTHER" id="PTHR43394">
    <property type="entry name" value="ATP-DEPENDENT PERMEASE MDL1, MITOCHONDRIAL"/>
    <property type="match status" value="1"/>
</dbReference>
<feature type="transmembrane region" description="Helical" evidence="9">
    <location>
        <begin position="345"/>
        <end position="365"/>
    </location>
</feature>
<feature type="transmembrane region" description="Helical" evidence="9">
    <location>
        <begin position="232"/>
        <end position="256"/>
    </location>
</feature>
<dbReference type="SMART" id="SM00382">
    <property type="entry name" value="AAA"/>
    <property type="match status" value="1"/>
</dbReference>
<keyword evidence="13" id="KW-1185">Reference proteome</keyword>
<evidence type="ECO:0000259" key="10">
    <source>
        <dbReference type="PROSITE" id="PS50893"/>
    </source>
</evidence>
<feature type="transmembrane region" description="Helical" evidence="9">
    <location>
        <begin position="119"/>
        <end position="136"/>
    </location>
</feature>
<keyword evidence="3" id="KW-1003">Cell membrane</keyword>
<sequence>MSSIETDLDMDLRFSSLVVKVDGKSISVWHKDKLLLNIDSVSKLDVVCGISVCRLVAVTSNGDRIDVAYFTRRKEEAFRRFADAFNRGSEYGFEEKKPRAPSIGTIKWLWNILSKYKKALVIGVSSSLLLTFIGLLPPYLMKILIDSVLLSSSPSISLFVMIILVLVASHIIIALTTIYRGLVLSRLGYKVTVDLSETLYRHVMNLDLPQIEAIGVGRLTSRIINDVNSLNWLLVWAIPAIISNSFSIVATSSVMFYLNTKLALFILVPTPVIILLILRYRKRSRFLWHANWRRSSELYSKIYETIPNYLIVKSFVKEDYEVQTFRFLLDRVYESNVAIAKLNNWTWPLLGFVLNIATVGIWWYGGLQVLSRRMELGTITAFISYASQFYGIVNNLSNLIPAMQQSLVSAERIRELLSLTPKLKTGKNLCINDIDTIIFENVSFGYDPRTPVIKNFNLVVRKGEKIAIVGKSGSGKTTIAKLLLRYYDADEGRIIVNDYDIKDLNPKCLRSKVAYVPQEVVLFDATIGQNVAYGSGSYNPIEIIKACKIAMIHDEIVKMPFAYDTPLGERGSQVSGGQRQRLAIARAVLLNPSLYLFDEATSNLDVINEREVFMTIMNVAKNKTTIFITHNIFEVMLADKVIVLENGIIVEEGDPLSLLLNKKSKLYNMFKEQLISDDVREILTVIDIAKKELDKKSLELNIAKAEEVKITPSRTSQAKVNVVYRGKSYADVTPKLLFPITARYIVGLYTDNQSEVLIIDDYRKLDEESKKVLEKAISLNNKVFKIKSIRKVDFKGDYLQWELETDSGLTTIETYGRRSIMIFKDKVVMKDRYDNLFEALISDLDNRSIKIIEEML</sequence>
<dbReference type="GO" id="GO:0005886">
    <property type="term" value="C:plasma membrane"/>
    <property type="evidence" value="ECO:0007669"/>
    <property type="project" value="UniProtKB-SubCell"/>
</dbReference>
<dbReference type="SUPFAM" id="SSF52540">
    <property type="entry name" value="P-loop containing nucleoside triphosphate hydrolases"/>
    <property type="match status" value="1"/>
</dbReference>
<dbReference type="RefSeq" id="WP_285273964.1">
    <property type="nucleotide sequence ID" value="NZ_JASNVW010000003.1"/>
</dbReference>
<evidence type="ECO:0000256" key="2">
    <source>
        <dbReference type="ARBA" id="ARBA00022448"/>
    </source>
</evidence>
<gene>
    <name evidence="12" type="ORF">QPL79_06350</name>
</gene>
<evidence type="ECO:0000256" key="9">
    <source>
        <dbReference type="SAM" id="Phobius"/>
    </source>
</evidence>
<comment type="caution">
    <text evidence="12">The sequence shown here is derived from an EMBL/GenBank/DDBJ whole genome shotgun (WGS) entry which is preliminary data.</text>
</comment>
<dbReference type="Pfam" id="PF08909">
    <property type="entry name" value="DUF1854"/>
    <property type="match status" value="1"/>
</dbReference>
<dbReference type="Proteomes" id="UP001529235">
    <property type="component" value="Unassembled WGS sequence"/>
</dbReference>
<organism evidence="12 13">
    <name type="scientific">Ignisphaera cupida</name>
    <dbReference type="NCBI Taxonomy" id="3050454"/>
    <lineage>
        <taxon>Archaea</taxon>
        <taxon>Thermoproteota</taxon>
        <taxon>Thermoprotei</taxon>
        <taxon>Desulfurococcales</taxon>
        <taxon>Desulfurococcaceae</taxon>
        <taxon>Ignisphaera</taxon>
    </lineage>
</organism>
<dbReference type="InterPro" id="IPR039421">
    <property type="entry name" value="Type_1_exporter"/>
</dbReference>
<keyword evidence="7 9" id="KW-1133">Transmembrane helix</keyword>
<evidence type="ECO:0000256" key="7">
    <source>
        <dbReference type="ARBA" id="ARBA00022989"/>
    </source>
</evidence>
<evidence type="ECO:0000313" key="13">
    <source>
        <dbReference type="Proteomes" id="UP001529235"/>
    </source>
</evidence>
<dbReference type="SUPFAM" id="SSF90123">
    <property type="entry name" value="ABC transporter transmembrane region"/>
    <property type="match status" value="1"/>
</dbReference>
<reference evidence="12 13" key="1">
    <citation type="submission" date="2023-05" db="EMBL/GenBank/DDBJ databases">
        <title>A new hyperthermophilic archaea 'Ignisphaera cupida' sp. nov. and description of the family 'Ignisphaeraceae' fam. nov.</title>
        <authorList>
            <person name="Podosokorskaya O.A."/>
            <person name="Elcheninov A.G."/>
            <person name="Klukina A."/>
            <person name="Merkel A.Y."/>
        </authorList>
    </citation>
    <scope>NUCLEOTIDE SEQUENCE [LARGE SCALE GENOMIC DNA]</scope>
    <source>
        <strain evidence="12 13">4213-co</strain>
    </source>
</reference>
<dbReference type="Pfam" id="PF00664">
    <property type="entry name" value="ABC_membrane"/>
    <property type="match status" value="1"/>
</dbReference>
<dbReference type="InterPro" id="IPR027417">
    <property type="entry name" value="P-loop_NTPase"/>
</dbReference>
<dbReference type="InterPro" id="IPR036640">
    <property type="entry name" value="ABC1_TM_sf"/>
</dbReference>
<evidence type="ECO:0000256" key="1">
    <source>
        <dbReference type="ARBA" id="ARBA00004651"/>
    </source>
</evidence>
<dbReference type="InterPro" id="IPR015005">
    <property type="entry name" value="DUF1854"/>
</dbReference>
<dbReference type="Gene3D" id="3.40.50.300">
    <property type="entry name" value="P-loop containing nucleotide triphosphate hydrolases"/>
    <property type="match status" value="1"/>
</dbReference>
<feature type="domain" description="ABC transmembrane type-1" evidence="11">
    <location>
        <begin position="121"/>
        <end position="405"/>
    </location>
</feature>
<dbReference type="PANTHER" id="PTHR43394:SF1">
    <property type="entry name" value="ATP-BINDING CASSETTE SUB-FAMILY B MEMBER 10, MITOCHONDRIAL"/>
    <property type="match status" value="1"/>
</dbReference>
<keyword evidence="5" id="KW-0547">Nucleotide-binding</keyword>
<evidence type="ECO:0000313" key="12">
    <source>
        <dbReference type="EMBL" id="MDK6028980.1"/>
    </source>
</evidence>
<dbReference type="InterPro" id="IPR011527">
    <property type="entry name" value="ABC1_TM_dom"/>
</dbReference>
<dbReference type="AlphaFoldDB" id="A0ABD4Z7Y0"/>
<evidence type="ECO:0000256" key="6">
    <source>
        <dbReference type="ARBA" id="ARBA00022840"/>
    </source>
</evidence>
<name>A0ABD4Z7Y0_9CREN</name>
<dbReference type="PROSITE" id="PS00211">
    <property type="entry name" value="ABC_TRANSPORTER_1"/>
    <property type="match status" value="1"/>
</dbReference>
<dbReference type="InterPro" id="IPR003439">
    <property type="entry name" value="ABC_transporter-like_ATP-bd"/>
</dbReference>
<dbReference type="GO" id="GO:0005524">
    <property type="term" value="F:ATP binding"/>
    <property type="evidence" value="ECO:0007669"/>
    <property type="project" value="UniProtKB-KW"/>
</dbReference>
<keyword evidence="2" id="KW-0813">Transport</keyword>